<sequence>MHTVESGRGRVVGIRAGAWGWLSCALLWVMAGGCGPAELSPETPLPSAQQVQAVESDNSLSTNGLSFNGLSFNGLSFNGLSFNGLSSQAFRDWFQANPTLANEVMRYIVRCAVPSGQTRTYTHPQTGQTFTWTGALGLAPVWAGGLAAPRLEQELVTACLAAHVNPYGVSVSISLLGRKANGQPIPYTSAELNAHPKQESCFFGNLFTGRGVYGGNRGTLLSQAQSSARGCAVVDSSGNQRRSCPPLFFVGECARYCSLDASGLYFEKCIYAGVEYRPIVTRLRDQDIYRCGDGVCQVTESCGTANWHNSCRPDCGLCR</sequence>
<name>A0A848LTV5_9BACT</name>
<protein>
    <recommendedName>
        <fullName evidence="3">GLTT repeat-containing protein</fullName>
    </recommendedName>
</protein>
<dbReference type="Proteomes" id="UP000518300">
    <property type="component" value="Unassembled WGS sequence"/>
</dbReference>
<reference evidence="1 2" key="1">
    <citation type="submission" date="2020-04" db="EMBL/GenBank/DDBJ databases">
        <title>Draft genome of Pyxidicoccus fallax type strain.</title>
        <authorList>
            <person name="Whitworth D.E."/>
        </authorList>
    </citation>
    <scope>NUCLEOTIDE SEQUENCE [LARGE SCALE GENOMIC DNA]</scope>
    <source>
        <strain evidence="1 2">DSM 14698</strain>
    </source>
</reference>
<dbReference type="EMBL" id="JABBJJ010000318">
    <property type="protein sequence ID" value="NMO21385.1"/>
    <property type="molecule type" value="Genomic_DNA"/>
</dbReference>
<gene>
    <name evidence="1" type="ORF">HG543_42015</name>
</gene>
<proteinExistence type="predicted"/>
<dbReference type="AlphaFoldDB" id="A0A848LTV5"/>
<evidence type="ECO:0008006" key="3">
    <source>
        <dbReference type="Google" id="ProtNLM"/>
    </source>
</evidence>
<evidence type="ECO:0000313" key="1">
    <source>
        <dbReference type="EMBL" id="NMO21385.1"/>
    </source>
</evidence>
<evidence type="ECO:0000313" key="2">
    <source>
        <dbReference type="Proteomes" id="UP000518300"/>
    </source>
</evidence>
<comment type="caution">
    <text evidence="1">The sequence shown here is derived from an EMBL/GenBank/DDBJ whole genome shotgun (WGS) entry which is preliminary data.</text>
</comment>
<organism evidence="1 2">
    <name type="scientific">Pyxidicoccus fallax</name>
    <dbReference type="NCBI Taxonomy" id="394095"/>
    <lineage>
        <taxon>Bacteria</taxon>
        <taxon>Pseudomonadati</taxon>
        <taxon>Myxococcota</taxon>
        <taxon>Myxococcia</taxon>
        <taxon>Myxococcales</taxon>
        <taxon>Cystobacterineae</taxon>
        <taxon>Myxococcaceae</taxon>
        <taxon>Pyxidicoccus</taxon>
    </lineage>
</organism>
<keyword evidence="2" id="KW-1185">Reference proteome</keyword>
<accession>A0A848LTV5</accession>